<keyword evidence="2" id="KW-1003">Cell membrane</keyword>
<dbReference type="PROSITE" id="PS50835">
    <property type="entry name" value="IG_LIKE"/>
    <property type="match status" value="1"/>
</dbReference>
<dbReference type="GO" id="GO:0007166">
    <property type="term" value="P:cell surface receptor signaling pathway"/>
    <property type="evidence" value="ECO:0007669"/>
    <property type="project" value="TreeGrafter"/>
</dbReference>
<proteinExistence type="predicted"/>
<dbReference type="InterPro" id="IPR007110">
    <property type="entry name" value="Ig-like_dom"/>
</dbReference>
<dbReference type="Pfam" id="PF07686">
    <property type="entry name" value="V-set"/>
    <property type="match status" value="1"/>
</dbReference>
<dbReference type="InterPro" id="IPR051713">
    <property type="entry name" value="T-cell_Activation_Regulation"/>
</dbReference>
<evidence type="ECO:0000313" key="12">
    <source>
        <dbReference type="EMBL" id="KAK2859865.1"/>
    </source>
</evidence>
<evidence type="ECO:0000256" key="10">
    <source>
        <dbReference type="ARBA" id="ARBA00023319"/>
    </source>
</evidence>
<keyword evidence="4" id="KW-0732">Signal</keyword>
<comment type="caution">
    <text evidence="12">The sequence shown here is derived from an EMBL/GenBank/DDBJ whole genome shotgun (WGS) entry which is preliminary data.</text>
</comment>
<keyword evidence="3" id="KW-0812">Transmembrane</keyword>
<evidence type="ECO:0000256" key="4">
    <source>
        <dbReference type="ARBA" id="ARBA00022729"/>
    </source>
</evidence>
<evidence type="ECO:0000256" key="8">
    <source>
        <dbReference type="ARBA" id="ARBA00023170"/>
    </source>
</evidence>
<dbReference type="GO" id="GO:0071222">
    <property type="term" value="P:cellular response to lipopolysaccharide"/>
    <property type="evidence" value="ECO:0007669"/>
    <property type="project" value="TreeGrafter"/>
</dbReference>
<dbReference type="GO" id="GO:0042130">
    <property type="term" value="P:negative regulation of T cell proliferation"/>
    <property type="evidence" value="ECO:0007669"/>
    <property type="project" value="TreeGrafter"/>
</dbReference>
<dbReference type="EMBL" id="JAUPFM010000002">
    <property type="protein sequence ID" value="KAK2859865.1"/>
    <property type="molecule type" value="Genomic_DNA"/>
</dbReference>
<name>A0AA88NUV0_CHASR</name>
<keyword evidence="7" id="KW-1015">Disulfide bond</keyword>
<dbReference type="PANTHER" id="PTHR25466:SF14">
    <property type="entry name" value="BUTYROPHILIN SUBFAMILY 2 MEMBER A2-LIKE-RELATED"/>
    <property type="match status" value="1"/>
</dbReference>
<evidence type="ECO:0000256" key="2">
    <source>
        <dbReference type="ARBA" id="ARBA00022475"/>
    </source>
</evidence>
<dbReference type="Gene3D" id="2.60.40.10">
    <property type="entry name" value="Immunoglobulins"/>
    <property type="match status" value="1"/>
</dbReference>
<evidence type="ECO:0000259" key="11">
    <source>
        <dbReference type="PROSITE" id="PS50835"/>
    </source>
</evidence>
<organism evidence="12 13">
    <name type="scientific">Channa striata</name>
    <name type="common">Snakehead murrel</name>
    <name type="synonym">Ophicephalus striatus</name>
    <dbReference type="NCBI Taxonomy" id="64152"/>
    <lineage>
        <taxon>Eukaryota</taxon>
        <taxon>Metazoa</taxon>
        <taxon>Chordata</taxon>
        <taxon>Craniata</taxon>
        <taxon>Vertebrata</taxon>
        <taxon>Euteleostomi</taxon>
        <taxon>Actinopterygii</taxon>
        <taxon>Neopterygii</taxon>
        <taxon>Teleostei</taxon>
        <taxon>Neoteleostei</taxon>
        <taxon>Acanthomorphata</taxon>
        <taxon>Anabantaria</taxon>
        <taxon>Anabantiformes</taxon>
        <taxon>Channoidei</taxon>
        <taxon>Channidae</taxon>
        <taxon>Channa</taxon>
    </lineage>
</organism>
<dbReference type="PANTHER" id="PTHR25466">
    <property type="entry name" value="T-LYMPHOCYTE ACTIVATION ANTIGEN"/>
    <property type="match status" value="1"/>
</dbReference>
<dbReference type="InterPro" id="IPR013783">
    <property type="entry name" value="Ig-like_fold"/>
</dbReference>
<accession>A0AA88NUV0</accession>
<keyword evidence="8" id="KW-0675">Receptor</keyword>
<dbReference type="InterPro" id="IPR036179">
    <property type="entry name" value="Ig-like_dom_sf"/>
</dbReference>
<sequence length="100" mass="11061">MQSCVLQCSFQSGPDVVITWTQTAGHLPVHSFHSNKVQLLHQNLPFTNRTSLFKEQMSGGNASVQLTGVIVQDQGGYNCYTSTERRRRNSCQTASGRSSQ</sequence>
<keyword evidence="13" id="KW-1185">Reference proteome</keyword>
<keyword evidence="5" id="KW-1133">Transmembrane helix</keyword>
<evidence type="ECO:0000256" key="6">
    <source>
        <dbReference type="ARBA" id="ARBA00023136"/>
    </source>
</evidence>
<reference evidence="12" key="1">
    <citation type="submission" date="2023-07" db="EMBL/GenBank/DDBJ databases">
        <title>Chromosome-level Genome Assembly of Striped Snakehead (Channa striata).</title>
        <authorList>
            <person name="Liu H."/>
        </authorList>
    </citation>
    <scope>NUCLEOTIDE SEQUENCE</scope>
    <source>
        <strain evidence="12">Gz</strain>
        <tissue evidence="12">Muscle</tissue>
    </source>
</reference>
<dbReference type="AlphaFoldDB" id="A0AA88NUV0"/>
<dbReference type="Proteomes" id="UP001187415">
    <property type="component" value="Unassembled WGS sequence"/>
</dbReference>
<evidence type="ECO:0000256" key="3">
    <source>
        <dbReference type="ARBA" id="ARBA00022692"/>
    </source>
</evidence>
<protein>
    <recommendedName>
        <fullName evidence="11">Ig-like domain-containing protein</fullName>
    </recommendedName>
</protein>
<dbReference type="GO" id="GO:0031295">
    <property type="term" value="P:T cell costimulation"/>
    <property type="evidence" value="ECO:0007669"/>
    <property type="project" value="TreeGrafter"/>
</dbReference>
<dbReference type="GO" id="GO:0009897">
    <property type="term" value="C:external side of plasma membrane"/>
    <property type="evidence" value="ECO:0007669"/>
    <property type="project" value="TreeGrafter"/>
</dbReference>
<evidence type="ECO:0000256" key="5">
    <source>
        <dbReference type="ARBA" id="ARBA00022989"/>
    </source>
</evidence>
<gene>
    <name evidence="12" type="ORF">Q5P01_004485</name>
</gene>
<evidence type="ECO:0000256" key="9">
    <source>
        <dbReference type="ARBA" id="ARBA00023180"/>
    </source>
</evidence>
<dbReference type="SUPFAM" id="SSF48726">
    <property type="entry name" value="Immunoglobulin"/>
    <property type="match status" value="1"/>
</dbReference>
<keyword evidence="6" id="KW-0472">Membrane</keyword>
<feature type="domain" description="Ig-like" evidence="11">
    <location>
        <begin position="1"/>
        <end position="95"/>
    </location>
</feature>
<keyword evidence="10" id="KW-0393">Immunoglobulin domain</keyword>
<evidence type="ECO:0000313" key="13">
    <source>
        <dbReference type="Proteomes" id="UP001187415"/>
    </source>
</evidence>
<dbReference type="InterPro" id="IPR013106">
    <property type="entry name" value="Ig_V-set"/>
</dbReference>
<comment type="subcellular location">
    <subcellularLocation>
        <location evidence="1">Cell membrane</location>
        <topology evidence="1">Single-pass type I membrane protein</topology>
    </subcellularLocation>
</comment>
<keyword evidence="9" id="KW-0325">Glycoprotein</keyword>
<dbReference type="GO" id="GO:0042102">
    <property type="term" value="P:positive regulation of T cell proliferation"/>
    <property type="evidence" value="ECO:0007669"/>
    <property type="project" value="TreeGrafter"/>
</dbReference>
<dbReference type="GO" id="GO:0006955">
    <property type="term" value="P:immune response"/>
    <property type="evidence" value="ECO:0007669"/>
    <property type="project" value="TreeGrafter"/>
</dbReference>
<evidence type="ECO:0000256" key="7">
    <source>
        <dbReference type="ARBA" id="ARBA00023157"/>
    </source>
</evidence>
<evidence type="ECO:0000256" key="1">
    <source>
        <dbReference type="ARBA" id="ARBA00004251"/>
    </source>
</evidence>